<feature type="transmembrane region" description="Helical" evidence="7">
    <location>
        <begin position="114"/>
        <end position="134"/>
    </location>
</feature>
<dbReference type="SUPFAM" id="SSF51735">
    <property type="entry name" value="NAD(P)-binding Rossmann-fold domains"/>
    <property type="match status" value="1"/>
</dbReference>
<sequence>MESFIPQLIVILLVGILAGATCRLCRIPILPGYVLAGAIISPSAFHLIGPGNQIESLAEIGFFFLLFGIGIELSLEELRHSWREFLTNGTIQVGLCCLVIVILCRLFGIETATAIVVAMSVAVSSTVIVFRAFTEWGYTTHPAGRRAIGILLFQDAAILPVVMWMAASERHGSGAVSFAISSILLAIPLILAIPILRLVVARWIVPGLGRLRSTEIAVLFALLVLTPFGYLSYVMNLPVALGALAAGLVLNGNRMTKQLDALAQPFRETFGAIFFISLGAYLNLQELHEITMGTLIFCPLCLVAKAASLVLALRWSGLPWRSAVGLGATLFQMGELSFLLLWNGRQTGIVSGDLYNALMLIAVANLMATPVLVYWGFRIIRGSVAERQPDRTASGDSELPKVVLIGAGPMGGHIAAYLETLGMDVCLVDQSPLNLQPFAQQGFRTICGDGREADVLQRAEILDSAMVVVCVPDDGVAIAIVKAARQLNPRATIIARCRYQSHRSALERAGANCIIVEEIEAAWAVQRFLQEIKR</sequence>
<dbReference type="RefSeq" id="WP_095416170.1">
    <property type="nucleotide sequence ID" value="NZ_CP018477.1"/>
</dbReference>
<keyword evidence="6 7" id="KW-0472">Membrane</keyword>
<dbReference type="InterPro" id="IPR006153">
    <property type="entry name" value="Cation/H_exchanger_TM"/>
</dbReference>
<feature type="domain" description="RCK N-terminal" evidence="8">
    <location>
        <begin position="399"/>
        <end position="516"/>
    </location>
</feature>
<feature type="transmembrane region" description="Helical" evidence="7">
    <location>
        <begin position="290"/>
        <end position="311"/>
    </location>
</feature>
<feature type="transmembrane region" description="Helical" evidence="7">
    <location>
        <begin position="32"/>
        <end position="48"/>
    </location>
</feature>
<comment type="similarity">
    <text evidence="2">Belongs to the monovalent cation:proton antiporter 2 (CPA2) transporter (TC 2.A.37) family.</text>
</comment>
<dbReference type="Pfam" id="PF02254">
    <property type="entry name" value="TrkA_N"/>
    <property type="match status" value="1"/>
</dbReference>
<evidence type="ECO:0000259" key="8">
    <source>
        <dbReference type="PROSITE" id="PS51201"/>
    </source>
</evidence>
<reference evidence="9 10" key="1">
    <citation type="journal article" name="Front. Microbiol.">
        <title>Sugar Metabolism of the First Thermophilic Planctomycete Thermogutta terrifontis: Comparative Genomic and Transcriptomic Approaches.</title>
        <authorList>
            <person name="Elcheninov A.G."/>
            <person name="Menzel P."/>
            <person name="Gudbergsdottir S.R."/>
            <person name="Slesarev A.I."/>
            <person name="Kadnikov V.V."/>
            <person name="Krogh A."/>
            <person name="Bonch-Osmolovskaya E.A."/>
            <person name="Peng X."/>
            <person name="Kublanov I.V."/>
        </authorList>
    </citation>
    <scope>NUCLEOTIDE SEQUENCE [LARGE SCALE GENOMIC DNA]</scope>
    <source>
        <strain evidence="9 10">R1</strain>
    </source>
</reference>
<dbReference type="OrthoDB" id="9793589at2"/>
<keyword evidence="4 7" id="KW-0812">Transmembrane</keyword>
<evidence type="ECO:0000256" key="6">
    <source>
        <dbReference type="ARBA" id="ARBA00023136"/>
    </source>
</evidence>
<accession>A0A286RK99</accession>
<dbReference type="Proteomes" id="UP000215086">
    <property type="component" value="Chromosome"/>
</dbReference>
<dbReference type="Gene3D" id="1.20.1530.20">
    <property type="match status" value="1"/>
</dbReference>
<dbReference type="Pfam" id="PF00999">
    <property type="entry name" value="Na_H_Exchanger"/>
    <property type="match status" value="1"/>
</dbReference>
<evidence type="ECO:0000313" key="10">
    <source>
        <dbReference type="Proteomes" id="UP000215086"/>
    </source>
</evidence>
<name>A0A286RK99_9BACT</name>
<dbReference type="GO" id="GO:0016020">
    <property type="term" value="C:membrane"/>
    <property type="evidence" value="ECO:0007669"/>
    <property type="project" value="UniProtKB-SubCell"/>
</dbReference>
<dbReference type="InterPro" id="IPR036291">
    <property type="entry name" value="NAD(P)-bd_dom_sf"/>
</dbReference>
<dbReference type="PANTHER" id="PTHR42751">
    <property type="entry name" value="SODIUM/HYDROGEN EXCHANGER FAMILY/TRKA DOMAIN PROTEIN"/>
    <property type="match status" value="1"/>
</dbReference>
<dbReference type="PROSITE" id="PS51201">
    <property type="entry name" value="RCK_N"/>
    <property type="match status" value="1"/>
</dbReference>
<dbReference type="GO" id="GO:0006813">
    <property type="term" value="P:potassium ion transport"/>
    <property type="evidence" value="ECO:0007669"/>
    <property type="project" value="InterPro"/>
</dbReference>
<feature type="transmembrane region" description="Helical" evidence="7">
    <location>
        <begin position="178"/>
        <end position="200"/>
    </location>
</feature>
<keyword evidence="3" id="KW-0813">Transport</keyword>
<feature type="transmembrane region" description="Helical" evidence="7">
    <location>
        <begin position="265"/>
        <end position="284"/>
    </location>
</feature>
<evidence type="ECO:0000256" key="3">
    <source>
        <dbReference type="ARBA" id="ARBA00022448"/>
    </source>
</evidence>
<keyword evidence="10" id="KW-1185">Reference proteome</keyword>
<dbReference type="GO" id="GO:1902600">
    <property type="term" value="P:proton transmembrane transport"/>
    <property type="evidence" value="ECO:0007669"/>
    <property type="project" value="InterPro"/>
</dbReference>
<evidence type="ECO:0000256" key="1">
    <source>
        <dbReference type="ARBA" id="ARBA00004141"/>
    </source>
</evidence>
<proteinExistence type="inferred from homology"/>
<evidence type="ECO:0000256" key="4">
    <source>
        <dbReference type="ARBA" id="ARBA00022692"/>
    </source>
</evidence>
<feature type="transmembrane region" description="Helical" evidence="7">
    <location>
        <begin position="85"/>
        <end position="108"/>
    </location>
</feature>
<dbReference type="EMBL" id="CP018477">
    <property type="protein sequence ID" value="ASV76370.1"/>
    <property type="molecule type" value="Genomic_DNA"/>
</dbReference>
<feature type="transmembrane region" description="Helical" evidence="7">
    <location>
        <begin position="146"/>
        <end position="166"/>
    </location>
</feature>
<dbReference type="Gene3D" id="3.40.50.720">
    <property type="entry name" value="NAD(P)-binding Rossmann-like Domain"/>
    <property type="match status" value="1"/>
</dbReference>
<dbReference type="PANTHER" id="PTHR42751:SF3">
    <property type="entry name" value="SODIUM_GLUTAMATE SYMPORTER"/>
    <property type="match status" value="1"/>
</dbReference>
<gene>
    <name evidence="9" type="ORF">THTE_3769</name>
</gene>
<dbReference type="InterPro" id="IPR003148">
    <property type="entry name" value="RCK_N"/>
</dbReference>
<protein>
    <submittedName>
        <fullName evidence="9">Glutathione-regulated potassium-efflux system protein KefB</fullName>
    </submittedName>
</protein>
<comment type="subcellular location">
    <subcellularLocation>
        <location evidence="1">Membrane</location>
        <topology evidence="1">Multi-pass membrane protein</topology>
    </subcellularLocation>
</comment>
<evidence type="ECO:0000256" key="5">
    <source>
        <dbReference type="ARBA" id="ARBA00022989"/>
    </source>
</evidence>
<dbReference type="InterPro" id="IPR038770">
    <property type="entry name" value="Na+/solute_symporter_sf"/>
</dbReference>
<feature type="transmembrane region" description="Helical" evidence="7">
    <location>
        <begin position="54"/>
        <end position="73"/>
    </location>
</feature>
<organism evidence="9 10">
    <name type="scientific">Thermogutta terrifontis</name>
    <dbReference type="NCBI Taxonomy" id="1331910"/>
    <lineage>
        <taxon>Bacteria</taxon>
        <taxon>Pseudomonadati</taxon>
        <taxon>Planctomycetota</taxon>
        <taxon>Planctomycetia</taxon>
        <taxon>Pirellulales</taxon>
        <taxon>Thermoguttaceae</taxon>
        <taxon>Thermogutta</taxon>
    </lineage>
</organism>
<dbReference type="AlphaFoldDB" id="A0A286RK99"/>
<feature type="transmembrane region" description="Helical" evidence="7">
    <location>
        <begin position="354"/>
        <end position="377"/>
    </location>
</feature>
<dbReference type="KEGG" id="ttf:THTE_3769"/>
<feature type="transmembrane region" description="Helical" evidence="7">
    <location>
        <begin position="212"/>
        <end position="231"/>
    </location>
</feature>
<dbReference type="GO" id="GO:0015297">
    <property type="term" value="F:antiporter activity"/>
    <property type="evidence" value="ECO:0007669"/>
    <property type="project" value="InterPro"/>
</dbReference>
<feature type="transmembrane region" description="Helical" evidence="7">
    <location>
        <begin position="6"/>
        <end position="25"/>
    </location>
</feature>
<feature type="transmembrane region" description="Helical" evidence="7">
    <location>
        <begin position="323"/>
        <end position="342"/>
    </location>
</feature>
<keyword evidence="5 7" id="KW-1133">Transmembrane helix</keyword>
<evidence type="ECO:0000313" key="9">
    <source>
        <dbReference type="EMBL" id="ASV76370.1"/>
    </source>
</evidence>
<evidence type="ECO:0000256" key="7">
    <source>
        <dbReference type="SAM" id="Phobius"/>
    </source>
</evidence>
<evidence type="ECO:0000256" key="2">
    <source>
        <dbReference type="ARBA" id="ARBA00005551"/>
    </source>
</evidence>